<evidence type="ECO:0000313" key="2">
    <source>
        <dbReference type="EMBL" id="KAK0156774.1"/>
    </source>
</evidence>
<comment type="caution">
    <text evidence="2">The sequence shown here is derived from an EMBL/GenBank/DDBJ whole genome shotgun (WGS) entry which is preliminary data.</text>
</comment>
<reference evidence="2" key="2">
    <citation type="submission" date="2023-03" db="EMBL/GenBank/DDBJ databases">
        <authorList>
            <person name="Inwood S.N."/>
            <person name="Skelly J.G."/>
            <person name="Guhlin J."/>
            <person name="Harrop T.W.R."/>
            <person name="Goldson S.G."/>
            <person name="Dearden P.K."/>
        </authorList>
    </citation>
    <scope>NUCLEOTIDE SEQUENCE</scope>
    <source>
        <strain evidence="2">Irish</strain>
        <tissue evidence="2">Whole body</tissue>
    </source>
</reference>
<gene>
    <name evidence="2" type="ORF">PV328_012329</name>
</gene>
<name>A0AA39C2E4_9HYME</name>
<evidence type="ECO:0000256" key="1">
    <source>
        <dbReference type="SAM" id="MobiDB-lite"/>
    </source>
</evidence>
<evidence type="ECO:0008006" key="4">
    <source>
        <dbReference type="Google" id="ProtNLM"/>
    </source>
</evidence>
<feature type="region of interest" description="Disordered" evidence="1">
    <location>
        <begin position="1"/>
        <end position="33"/>
    </location>
</feature>
<evidence type="ECO:0000313" key="3">
    <source>
        <dbReference type="Proteomes" id="UP001168990"/>
    </source>
</evidence>
<proteinExistence type="predicted"/>
<keyword evidence="3" id="KW-1185">Reference proteome</keyword>
<organism evidence="2 3">
    <name type="scientific">Microctonus aethiopoides</name>
    <dbReference type="NCBI Taxonomy" id="144406"/>
    <lineage>
        <taxon>Eukaryota</taxon>
        <taxon>Metazoa</taxon>
        <taxon>Ecdysozoa</taxon>
        <taxon>Arthropoda</taxon>
        <taxon>Hexapoda</taxon>
        <taxon>Insecta</taxon>
        <taxon>Pterygota</taxon>
        <taxon>Neoptera</taxon>
        <taxon>Endopterygota</taxon>
        <taxon>Hymenoptera</taxon>
        <taxon>Apocrita</taxon>
        <taxon>Ichneumonoidea</taxon>
        <taxon>Braconidae</taxon>
        <taxon>Euphorinae</taxon>
        <taxon>Microctonus</taxon>
    </lineage>
</organism>
<dbReference type="EMBL" id="JAQQBS010002378">
    <property type="protein sequence ID" value="KAK0156774.1"/>
    <property type="molecule type" value="Genomic_DNA"/>
</dbReference>
<dbReference type="Proteomes" id="UP001168990">
    <property type="component" value="Unassembled WGS sequence"/>
</dbReference>
<reference evidence="2" key="1">
    <citation type="journal article" date="2023" name="bioRxiv">
        <title>Scaffold-level genome assemblies of two parasitoid biocontrol wasps reveal the parthenogenesis mechanism and an associated novel virus.</title>
        <authorList>
            <person name="Inwood S."/>
            <person name="Skelly J."/>
            <person name="Guhlin J."/>
            <person name="Harrop T."/>
            <person name="Goldson S."/>
            <person name="Dearden P."/>
        </authorList>
    </citation>
    <scope>NUCLEOTIDE SEQUENCE</scope>
    <source>
        <strain evidence="2">Irish</strain>
        <tissue evidence="2">Whole body</tissue>
    </source>
</reference>
<sequence>MERRPTGFNLKNNIENPKNTTTAANNKRRRENSTINITVPNKKSNTLPSKPNEKNKLSEKEIIKLQKELGIKPTQRYKTAPNLNVARAKTQPPIDIKDFTATINPDSPNVDNNTIEIQTPEHPDEPENWETPKSPIKLSLTSTNTVSTVINNQFAPLTEVNEEINTDISPQPKKTILPVYALAENCSIKALAKILRDDPKINGKFRLNHPTASKYITITLNDVSTFSNTKELLDTNNIPYFSYTPKHLRPKSLVLKGIRGDYSIDEIKDEIAAQKKESVTIMKVILARFSTNNNPIYIVQIDAKSNIKDLKDIKIIAHQRARWEQLKKHKIFQCLRCQRLGHASINCKLPP</sequence>
<feature type="non-terminal residue" evidence="2">
    <location>
        <position position="351"/>
    </location>
</feature>
<protein>
    <recommendedName>
        <fullName evidence="4">Nucleic-acid-binding protein from transposon X-element</fullName>
    </recommendedName>
</protein>
<accession>A0AA39C2E4</accession>
<dbReference type="AlphaFoldDB" id="A0AA39C2E4"/>